<keyword evidence="3" id="KW-1185">Reference proteome</keyword>
<proteinExistence type="predicted"/>
<comment type="caution">
    <text evidence="2">The sequence shown here is derived from an EMBL/GenBank/DDBJ whole genome shotgun (WGS) entry which is preliminary data.</text>
</comment>
<dbReference type="AlphaFoldDB" id="A0AAE4FRE9"/>
<sequence length="156" mass="17722">MAGRSRSWIVKVAVVKKGIFALLLLLTSFVTGVTWRFNDTFALWIQSHILQAEFRAVQSTLSFLSQTPVNELKLISRGTGVYGLMIAVAAWAVWEGKIWGYYLFAGLVGILLPVEIWELQHDPKWETGLLFGLNLVIFAYFAWEAWHLGHQKKTNP</sequence>
<dbReference type="Proteomes" id="UP001268256">
    <property type="component" value="Unassembled WGS sequence"/>
</dbReference>
<gene>
    <name evidence="2" type="ORF">RIF25_08890</name>
</gene>
<dbReference type="InterPro" id="IPR021125">
    <property type="entry name" value="DUF2127"/>
</dbReference>
<keyword evidence="1" id="KW-0812">Transmembrane</keyword>
<reference evidence="3" key="1">
    <citation type="submission" date="2023-07" db="EMBL/GenBank/DDBJ databases">
        <authorList>
            <person name="Luz R."/>
            <person name="Cordeiro R."/>
            <person name="Fonseca A."/>
            <person name="Goncalves V."/>
        </authorList>
    </citation>
    <scope>NUCLEOTIDE SEQUENCE [LARGE SCALE GENOMIC DNA]</scope>
    <source>
        <strain evidence="3">BACA0444</strain>
    </source>
</reference>
<evidence type="ECO:0000256" key="1">
    <source>
        <dbReference type="SAM" id="Phobius"/>
    </source>
</evidence>
<protein>
    <submittedName>
        <fullName evidence="2">DUF2127 domain-containing protein</fullName>
    </submittedName>
</protein>
<name>A0AAE4FRE9_9CYAN</name>
<feature type="transmembrane region" description="Helical" evidence="1">
    <location>
        <begin position="101"/>
        <end position="119"/>
    </location>
</feature>
<feature type="transmembrane region" description="Helical" evidence="1">
    <location>
        <begin position="74"/>
        <end position="94"/>
    </location>
</feature>
<dbReference type="Pfam" id="PF09900">
    <property type="entry name" value="DUF2127"/>
    <property type="match status" value="1"/>
</dbReference>
<keyword evidence="1" id="KW-1133">Transmembrane helix</keyword>
<dbReference type="RefSeq" id="WP_322878188.1">
    <property type="nucleotide sequence ID" value="NZ_JAVMIP010000007.1"/>
</dbReference>
<dbReference type="EMBL" id="JAVMIP010000007">
    <property type="protein sequence ID" value="MDS3860928.1"/>
    <property type="molecule type" value="Genomic_DNA"/>
</dbReference>
<keyword evidence="1" id="KW-0472">Membrane</keyword>
<evidence type="ECO:0000313" key="2">
    <source>
        <dbReference type="EMBL" id="MDS3860928.1"/>
    </source>
</evidence>
<organism evidence="2 3">
    <name type="scientific">Pseudocalidococcus azoricus BACA0444</name>
    <dbReference type="NCBI Taxonomy" id="2918990"/>
    <lineage>
        <taxon>Bacteria</taxon>
        <taxon>Bacillati</taxon>
        <taxon>Cyanobacteriota</taxon>
        <taxon>Cyanophyceae</taxon>
        <taxon>Acaryochloridales</taxon>
        <taxon>Thermosynechococcaceae</taxon>
        <taxon>Pseudocalidococcus</taxon>
        <taxon>Pseudocalidococcus azoricus</taxon>
    </lineage>
</organism>
<feature type="transmembrane region" description="Helical" evidence="1">
    <location>
        <begin position="20"/>
        <end position="37"/>
    </location>
</feature>
<accession>A0AAE4FRE9</accession>
<feature type="transmembrane region" description="Helical" evidence="1">
    <location>
        <begin position="125"/>
        <end position="143"/>
    </location>
</feature>
<evidence type="ECO:0000313" key="3">
    <source>
        <dbReference type="Proteomes" id="UP001268256"/>
    </source>
</evidence>